<gene>
    <name evidence="1" type="ORF">Hyperionvirus23_7</name>
</gene>
<proteinExistence type="predicted"/>
<organism evidence="1">
    <name type="scientific">Hyperionvirus sp</name>
    <dbReference type="NCBI Taxonomy" id="2487770"/>
    <lineage>
        <taxon>Viruses</taxon>
        <taxon>Varidnaviria</taxon>
        <taxon>Bamfordvirae</taxon>
        <taxon>Nucleocytoviricota</taxon>
        <taxon>Megaviricetes</taxon>
        <taxon>Imitervirales</taxon>
        <taxon>Mimiviridae</taxon>
        <taxon>Klosneuvirinae</taxon>
    </lineage>
</organism>
<dbReference type="EMBL" id="MK072405">
    <property type="protein sequence ID" value="AYV84340.1"/>
    <property type="molecule type" value="Genomic_DNA"/>
</dbReference>
<sequence length="278" mass="33023">MAQWFELSGISRSLGYGSRVSPVLLKHLECCGYSVSRDRDGYFFVLVRKDKMKELESCIRTWNSNWEKRIKTPDIILVWIEVKCSVTLWDLFDQMNNLEITYREIMDLELYLRRKLPPMGREKAIVFLDGKYTEITVYRADELIPIIRIIHDWSFLWIVKDRGKVGVSMEPFIRKAKKKFYDERRRFGEVRQAVRFENLYRYIDGAGRCKIIESGRGRMFVFQVGEGYMTFEDVHQGCGCLDSDEGLQVEIKESDKKEWNELVWHNLAMKLSRGFRHL</sequence>
<evidence type="ECO:0000313" key="1">
    <source>
        <dbReference type="EMBL" id="AYV84340.1"/>
    </source>
</evidence>
<accession>A0A3G5AAR8</accession>
<reference evidence="1" key="1">
    <citation type="submission" date="2018-10" db="EMBL/GenBank/DDBJ databases">
        <title>Hidden diversity of soil giant viruses.</title>
        <authorList>
            <person name="Schulz F."/>
            <person name="Alteio L."/>
            <person name="Goudeau D."/>
            <person name="Ryan E.M."/>
            <person name="Malmstrom R.R."/>
            <person name="Blanchard J."/>
            <person name="Woyke T."/>
        </authorList>
    </citation>
    <scope>NUCLEOTIDE SEQUENCE</scope>
    <source>
        <strain evidence="1">HYV1</strain>
    </source>
</reference>
<name>A0A3G5AAR8_9VIRU</name>
<protein>
    <submittedName>
        <fullName evidence="1">Uncharacterized protein</fullName>
    </submittedName>
</protein>